<dbReference type="CDD" id="cd02947">
    <property type="entry name" value="TRX_family"/>
    <property type="match status" value="1"/>
</dbReference>
<keyword evidence="3" id="KW-1185">Reference proteome</keyword>
<dbReference type="Proteomes" id="UP000011758">
    <property type="component" value="Unassembled WGS sequence"/>
</dbReference>
<evidence type="ECO:0000313" key="2">
    <source>
        <dbReference type="EMBL" id="EMD16977.1"/>
    </source>
</evidence>
<dbReference type="RefSeq" id="WP_004802183.1">
    <property type="nucleotide sequence ID" value="NZ_AUGJ01000008.1"/>
</dbReference>
<dbReference type="OrthoDB" id="7629852at2"/>
<accession>M2P9G2</accession>
<reference evidence="2 3" key="1">
    <citation type="submission" date="2013-02" db="EMBL/GenBank/DDBJ databases">
        <title>The Genome Sequence of Lactobacillus catenaformis F0143.</title>
        <authorList>
            <consortium name="The Broad Institute Genome Sequencing Platform"/>
            <person name="Earl A."/>
            <person name="Ward D."/>
            <person name="Feldgarden M."/>
            <person name="Gevers D."/>
            <person name="Izard J."/>
            <person name="Blanton J.M."/>
            <person name="Mathney J."/>
            <person name="Dewhirst F.E."/>
            <person name="Young S.K."/>
            <person name="Zeng Q."/>
            <person name="Gargeya S."/>
            <person name="Fitzgerald M."/>
            <person name="Haas B."/>
            <person name="Abouelleil A."/>
            <person name="Alvarado L."/>
            <person name="Arachchi H.M."/>
            <person name="Berlin A."/>
            <person name="Chapman S.B."/>
            <person name="Gearin G."/>
            <person name="Goldberg J."/>
            <person name="Griggs A."/>
            <person name="Gujja S."/>
            <person name="Hansen M."/>
            <person name="Heiman D."/>
            <person name="Howarth C."/>
            <person name="Larimer J."/>
            <person name="Lui A."/>
            <person name="MacDonald P.J.P."/>
            <person name="McCowen C."/>
            <person name="Montmayeur A."/>
            <person name="Murphy C."/>
            <person name="Neiman D."/>
            <person name="Pearson M."/>
            <person name="Priest M."/>
            <person name="Roberts A."/>
            <person name="Saif S."/>
            <person name="Shea T."/>
            <person name="Sisk P."/>
            <person name="Stolte C."/>
            <person name="Sykes S."/>
            <person name="Wortman J."/>
            <person name="Nusbaum C."/>
            <person name="Birren B."/>
        </authorList>
    </citation>
    <scope>NUCLEOTIDE SEQUENCE [LARGE SCALE GENOMIC DNA]</scope>
    <source>
        <strain evidence="2 3">OT 569</strain>
    </source>
</reference>
<dbReference type="EMBL" id="AGEJ01000012">
    <property type="protein sequence ID" value="EMD16977.1"/>
    <property type="molecule type" value="Genomic_DNA"/>
</dbReference>
<dbReference type="STRING" id="999415.HMPREF9943_00755"/>
<dbReference type="InterPro" id="IPR036249">
    <property type="entry name" value="Thioredoxin-like_sf"/>
</dbReference>
<dbReference type="InterPro" id="IPR013766">
    <property type="entry name" value="Thioredoxin_domain"/>
</dbReference>
<gene>
    <name evidence="2" type="ORF">HMPREF9943_00755</name>
</gene>
<feature type="domain" description="Thioredoxin" evidence="1">
    <location>
        <begin position="8"/>
        <end position="100"/>
    </location>
</feature>
<dbReference type="Pfam" id="PF00085">
    <property type="entry name" value="Thioredoxin"/>
    <property type="match status" value="1"/>
</dbReference>
<dbReference type="PANTHER" id="PTHR10438">
    <property type="entry name" value="THIOREDOXIN"/>
    <property type="match status" value="1"/>
</dbReference>
<dbReference type="eggNOG" id="COG0526">
    <property type="taxonomic scope" value="Bacteria"/>
</dbReference>
<comment type="caution">
    <text evidence="2">The sequence shown here is derived from an EMBL/GenBank/DDBJ whole genome shotgun (WGS) entry which is preliminary data.</text>
</comment>
<organism evidence="2 3">
    <name type="scientific">Eggerthia catenaformis OT 569 = DSM 20559</name>
    <dbReference type="NCBI Taxonomy" id="999415"/>
    <lineage>
        <taxon>Bacteria</taxon>
        <taxon>Bacillati</taxon>
        <taxon>Bacillota</taxon>
        <taxon>Erysipelotrichia</taxon>
        <taxon>Erysipelotrichales</taxon>
        <taxon>Coprobacillaceae</taxon>
        <taxon>Eggerthia</taxon>
    </lineage>
</organism>
<protein>
    <recommendedName>
        <fullName evidence="1">Thioredoxin domain-containing protein</fullName>
    </recommendedName>
</protein>
<proteinExistence type="predicted"/>
<dbReference type="AlphaFoldDB" id="M2P9G2"/>
<evidence type="ECO:0000313" key="3">
    <source>
        <dbReference type="Proteomes" id="UP000011758"/>
    </source>
</evidence>
<name>M2P9G2_9FIRM</name>
<dbReference type="InterPro" id="IPR050620">
    <property type="entry name" value="Thioredoxin_H-type-like"/>
</dbReference>
<evidence type="ECO:0000259" key="1">
    <source>
        <dbReference type="Pfam" id="PF00085"/>
    </source>
</evidence>
<dbReference type="SUPFAM" id="SSF52833">
    <property type="entry name" value="Thioredoxin-like"/>
    <property type="match status" value="1"/>
</dbReference>
<dbReference type="PANTHER" id="PTHR10438:SF468">
    <property type="entry name" value="THIOREDOXIN-1-RELATED"/>
    <property type="match status" value="1"/>
</dbReference>
<dbReference type="Gene3D" id="3.40.30.10">
    <property type="entry name" value="Glutaredoxin"/>
    <property type="match status" value="1"/>
</dbReference>
<sequence>MNELIEITSVEDYKNAIKNKCIMIFSAQWCPDCHFMKTYINDIINENKDYIFYYVDRDKMIDLCIDLEILGIPSFVAYNQGKEIGRFVSKLRKTKEEVQMFINGCE</sequence>
<dbReference type="BioCyc" id="ECAT999415-HMP:GTTI-777-MONOMER"/>
<dbReference type="PATRIC" id="fig|999415.3.peg.757"/>